<dbReference type="AlphaFoldDB" id="A0AAN9LG59"/>
<protein>
    <submittedName>
        <fullName evidence="1">Uncharacterized protein</fullName>
    </submittedName>
</protein>
<accession>A0AAN9LG59</accession>
<dbReference type="EMBL" id="JAYMYR010000010">
    <property type="protein sequence ID" value="KAK7335281.1"/>
    <property type="molecule type" value="Genomic_DNA"/>
</dbReference>
<reference evidence="1 2" key="1">
    <citation type="submission" date="2024-01" db="EMBL/GenBank/DDBJ databases">
        <title>The genomes of 5 underutilized Papilionoideae crops provide insights into root nodulation and disease resistanc.</title>
        <authorList>
            <person name="Jiang F."/>
        </authorList>
    </citation>
    <scope>NUCLEOTIDE SEQUENCE [LARGE SCALE GENOMIC DNA]</scope>
    <source>
        <strain evidence="1">JINMINGXINNONG_FW02</strain>
        <tissue evidence="1">Leaves</tissue>
    </source>
</reference>
<name>A0AAN9LG59_PHACN</name>
<evidence type="ECO:0000313" key="2">
    <source>
        <dbReference type="Proteomes" id="UP001374584"/>
    </source>
</evidence>
<evidence type="ECO:0000313" key="1">
    <source>
        <dbReference type="EMBL" id="KAK7335281.1"/>
    </source>
</evidence>
<dbReference type="Proteomes" id="UP001374584">
    <property type="component" value="Unassembled WGS sequence"/>
</dbReference>
<gene>
    <name evidence="1" type="ORF">VNO80_27059</name>
</gene>
<keyword evidence="2" id="KW-1185">Reference proteome</keyword>
<organism evidence="1 2">
    <name type="scientific">Phaseolus coccineus</name>
    <name type="common">Scarlet runner bean</name>
    <name type="synonym">Phaseolus multiflorus</name>
    <dbReference type="NCBI Taxonomy" id="3886"/>
    <lineage>
        <taxon>Eukaryota</taxon>
        <taxon>Viridiplantae</taxon>
        <taxon>Streptophyta</taxon>
        <taxon>Embryophyta</taxon>
        <taxon>Tracheophyta</taxon>
        <taxon>Spermatophyta</taxon>
        <taxon>Magnoliopsida</taxon>
        <taxon>eudicotyledons</taxon>
        <taxon>Gunneridae</taxon>
        <taxon>Pentapetalae</taxon>
        <taxon>rosids</taxon>
        <taxon>fabids</taxon>
        <taxon>Fabales</taxon>
        <taxon>Fabaceae</taxon>
        <taxon>Papilionoideae</taxon>
        <taxon>50 kb inversion clade</taxon>
        <taxon>NPAAA clade</taxon>
        <taxon>indigoferoid/millettioid clade</taxon>
        <taxon>Phaseoleae</taxon>
        <taxon>Phaseolus</taxon>
    </lineage>
</organism>
<comment type="caution">
    <text evidence="1">The sequence shown here is derived from an EMBL/GenBank/DDBJ whole genome shotgun (WGS) entry which is preliminary data.</text>
</comment>
<sequence length="140" mass="15847">MPLPAPSSSNSTMQFSITITKRRPTPVLLATTKHNGGRPRKERSLKSHEKRRGRVLFRLFGGDAETCRKKWETTLTEERTWNKSCNVPKVPSNLKVMNLKLQTGGKWIAGKEGGDPAVFVDLQRLCGTYTAMVRFLLQYI</sequence>
<proteinExistence type="predicted"/>